<dbReference type="AlphaFoldDB" id="A0A1V9FV90"/>
<evidence type="ECO:0000313" key="4">
    <source>
        <dbReference type="EMBL" id="OQP62289.1"/>
    </source>
</evidence>
<evidence type="ECO:0000313" key="5">
    <source>
        <dbReference type="Proteomes" id="UP000192796"/>
    </source>
</evidence>
<keyword evidence="1" id="KW-0732">Signal</keyword>
<feature type="chain" id="PRO_5012528862" evidence="1">
    <location>
        <begin position="19"/>
        <end position="797"/>
    </location>
</feature>
<evidence type="ECO:0000259" key="2">
    <source>
        <dbReference type="Pfam" id="PF00326"/>
    </source>
</evidence>
<dbReference type="OrthoDB" id="9812921at2"/>
<dbReference type="InterPro" id="IPR002469">
    <property type="entry name" value="Peptidase_S9B_N"/>
</dbReference>
<comment type="caution">
    <text evidence="4">The sequence shown here is derived from an EMBL/GenBank/DDBJ whole genome shotgun (WGS) entry which is preliminary data.</text>
</comment>
<accession>A0A1V9FV90</accession>
<dbReference type="Gene3D" id="2.140.10.30">
    <property type="entry name" value="Dipeptidylpeptidase IV, N-terminal domain"/>
    <property type="match status" value="2"/>
</dbReference>
<name>A0A1V9FV90_9BACT</name>
<evidence type="ECO:0000256" key="1">
    <source>
        <dbReference type="SAM" id="SignalP"/>
    </source>
</evidence>
<feature type="domain" description="Peptidase S9 prolyl oligopeptidase catalytic" evidence="2">
    <location>
        <begin position="600"/>
        <end position="796"/>
    </location>
</feature>
<gene>
    <name evidence="4" type="ORF">A3860_28390</name>
</gene>
<dbReference type="InterPro" id="IPR050278">
    <property type="entry name" value="Serine_Prot_S9B/DPPIV"/>
</dbReference>
<sequence length="797" mass="90836">MKKLLLLLLLQPVLIAHSQLSPLTVEKIMRDPKWMGTSPANPQWTADGKYLLFNWNPEKANSDSLYYITPAATVPQKSSWAFRQAAITESQIKYNTARDQYVYAWEGDLYLVSVKTGMRRRITQTVATESNPQFSFNDQKVVYQREQNAWAWEIQTGSTTQLTNFQSAAAPASAQRSQKSSGNQQEKWLQQEALENSVVLQRRKQKKEQADSMVKQFIKEKIVRAIPLDGKTLSMLTISSNGRFIAYRLNTTATGKTTIVPSYVTESGFTEDLSARAKVGVAQNSQELFVFDTGKDTVFTIKTDSIAGMRDLPDYVKDYPAVYKEMSRNPPLRAVNFASTTWAPAGNYAVVELRSQDSKDRWLLLLEGETGRLSLLNRQRDEAWIGGPSTNGFPANNSGWVNDQTFWFQSESTGYSHLYTINVLTKEIKALTSGNYEVLDAQLSNDKKYFYLTTNEVHPGEQHFYRLPVTGGKAERITTFTGSNQISLSPDEKWIAVLHSYSNKPWELYLQPNTPANNNRSKPVQITTLGQSEEFRTYPWRDPEVITFTARDSAKVYARLYRPAQPHASKPAVIFIHGAGYLQNAHKWWSMYFREYMFNNLLADNGYTVLDIDYRGSAGYGRNWRTGIYRYMGGKDLDDIEDGARYLVQQCGVDSRHIGLYGGSYGGFLTLMALFTKPTIFVAGAALRPVTDWAHYNHGYTSNILNEPFSDSIAFRRSSPINFAAGLQDHLLICHGMIDVNVHFQDVVRLTQRLIELGKDNWELSVYPMEDHGFIEPESWTDEYKRIFRLFETWLKK</sequence>
<proteinExistence type="predicted"/>
<dbReference type="GO" id="GO:0006508">
    <property type="term" value="P:proteolysis"/>
    <property type="evidence" value="ECO:0007669"/>
    <property type="project" value="InterPro"/>
</dbReference>
<dbReference type="GO" id="GO:0008239">
    <property type="term" value="F:dipeptidyl-peptidase activity"/>
    <property type="evidence" value="ECO:0007669"/>
    <property type="project" value="TreeGrafter"/>
</dbReference>
<dbReference type="Pfam" id="PF00326">
    <property type="entry name" value="Peptidase_S9"/>
    <property type="match status" value="1"/>
</dbReference>
<dbReference type="Proteomes" id="UP000192796">
    <property type="component" value="Unassembled WGS sequence"/>
</dbReference>
<dbReference type="InterPro" id="IPR029058">
    <property type="entry name" value="AB_hydrolase_fold"/>
</dbReference>
<dbReference type="EMBL" id="LVYD01000051">
    <property type="protein sequence ID" value="OQP62289.1"/>
    <property type="molecule type" value="Genomic_DNA"/>
</dbReference>
<dbReference type="PANTHER" id="PTHR11731:SF193">
    <property type="entry name" value="DIPEPTIDYL PEPTIDASE 9"/>
    <property type="match status" value="1"/>
</dbReference>
<reference evidence="4 5" key="1">
    <citation type="submission" date="2016-03" db="EMBL/GenBank/DDBJ databases">
        <title>Niastella vici sp. nov., isolated from farmland soil.</title>
        <authorList>
            <person name="Chen L."/>
            <person name="Wang D."/>
            <person name="Yang S."/>
            <person name="Wang G."/>
        </authorList>
    </citation>
    <scope>NUCLEOTIDE SEQUENCE [LARGE SCALE GENOMIC DNA]</scope>
    <source>
        <strain evidence="4 5">DJ57</strain>
    </source>
</reference>
<feature type="domain" description="Dipeptidylpeptidase IV N-terminal" evidence="3">
    <location>
        <begin position="338"/>
        <end position="505"/>
    </location>
</feature>
<dbReference type="Gene3D" id="3.40.50.1820">
    <property type="entry name" value="alpha/beta hydrolase"/>
    <property type="match status" value="1"/>
</dbReference>
<dbReference type="RefSeq" id="WP_081149133.1">
    <property type="nucleotide sequence ID" value="NZ_LVYD01000051.1"/>
</dbReference>
<keyword evidence="5" id="KW-1185">Reference proteome</keyword>
<dbReference type="InterPro" id="IPR001375">
    <property type="entry name" value="Peptidase_S9_cat"/>
</dbReference>
<feature type="signal peptide" evidence="1">
    <location>
        <begin position="1"/>
        <end position="18"/>
    </location>
</feature>
<dbReference type="PANTHER" id="PTHR11731">
    <property type="entry name" value="PROTEASE FAMILY S9B,C DIPEPTIDYL-PEPTIDASE IV-RELATED"/>
    <property type="match status" value="1"/>
</dbReference>
<protein>
    <submittedName>
        <fullName evidence="4">Peptidase S9</fullName>
    </submittedName>
</protein>
<dbReference type="SUPFAM" id="SSF82171">
    <property type="entry name" value="DPP6 N-terminal domain-like"/>
    <property type="match status" value="1"/>
</dbReference>
<evidence type="ECO:0000259" key="3">
    <source>
        <dbReference type="Pfam" id="PF00930"/>
    </source>
</evidence>
<dbReference type="Pfam" id="PF00930">
    <property type="entry name" value="DPPIV_N"/>
    <property type="match status" value="1"/>
</dbReference>
<organism evidence="4 5">
    <name type="scientific">Niastella vici</name>
    <dbReference type="NCBI Taxonomy" id="1703345"/>
    <lineage>
        <taxon>Bacteria</taxon>
        <taxon>Pseudomonadati</taxon>
        <taxon>Bacteroidota</taxon>
        <taxon>Chitinophagia</taxon>
        <taxon>Chitinophagales</taxon>
        <taxon>Chitinophagaceae</taxon>
        <taxon>Niastella</taxon>
    </lineage>
</organism>
<dbReference type="GO" id="GO:0008236">
    <property type="term" value="F:serine-type peptidase activity"/>
    <property type="evidence" value="ECO:0007669"/>
    <property type="project" value="InterPro"/>
</dbReference>
<dbReference type="STRING" id="1703345.A3860_28390"/>
<dbReference type="SUPFAM" id="SSF53474">
    <property type="entry name" value="alpha/beta-Hydrolases"/>
    <property type="match status" value="1"/>
</dbReference>